<dbReference type="InterPro" id="IPR045526">
    <property type="entry name" value="DUF6471"/>
</dbReference>
<accession>A0A1M6F2T8</accession>
<evidence type="ECO:0000313" key="3">
    <source>
        <dbReference type="Proteomes" id="UP000184040"/>
    </source>
</evidence>
<dbReference type="STRING" id="313368.SAMN04488012_103315"/>
<feature type="domain" description="DUF6471" evidence="1">
    <location>
        <begin position="11"/>
        <end position="75"/>
    </location>
</feature>
<gene>
    <name evidence="2" type="ORF">SAMN04488012_103315</name>
</gene>
<name>A0A1M6F2T8_9RHOB</name>
<dbReference type="RefSeq" id="WP_073128010.1">
    <property type="nucleotide sequence ID" value="NZ_FQZA01000003.1"/>
</dbReference>
<protein>
    <recommendedName>
        <fullName evidence="1">DUF6471 domain-containing protein</fullName>
    </recommendedName>
</protein>
<dbReference type="AlphaFoldDB" id="A0A1M6F2T8"/>
<proteinExistence type="predicted"/>
<evidence type="ECO:0000259" key="1">
    <source>
        <dbReference type="Pfam" id="PF20075"/>
    </source>
</evidence>
<dbReference type="Proteomes" id="UP000184040">
    <property type="component" value="Unassembled WGS sequence"/>
</dbReference>
<keyword evidence="3" id="KW-1185">Reference proteome</keyword>
<sequence length="79" mass="8619">MPKDVSVVNDYETKAKNILKAELKRRGITYGQLADRLTALGTPETERNLANKISRGSFTAAFFMLCMDAVGAHSVSLDA</sequence>
<organism evidence="2 3">
    <name type="scientific">Palleronia salina</name>
    <dbReference type="NCBI Taxonomy" id="313368"/>
    <lineage>
        <taxon>Bacteria</taxon>
        <taxon>Pseudomonadati</taxon>
        <taxon>Pseudomonadota</taxon>
        <taxon>Alphaproteobacteria</taxon>
        <taxon>Rhodobacterales</taxon>
        <taxon>Roseobacteraceae</taxon>
        <taxon>Palleronia</taxon>
    </lineage>
</organism>
<evidence type="ECO:0000313" key="2">
    <source>
        <dbReference type="EMBL" id="SHI91939.1"/>
    </source>
</evidence>
<reference evidence="2 3" key="1">
    <citation type="submission" date="2016-11" db="EMBL/GenBank/DDBJ databases">
        <authorList>
            <person name="Jaros S."/>
            <person name="Januszkiewicz K."/>
            <person name="Wedrychowicz H."/>
        </authorList>
    </citation>
    <scope>NUCLEOTIDE SEQUENCE [LARGE SCALE GENOMIC DNA]</scope>
    <source>
        <strain evidence="2 3">DSM 26892</strain>
    </source>
</reference>
<dbReference type="EMBL" id="FQZA01000003">
    <property type="protein sequence ID" value="SHI91939.1"/>
    <property type="molecule type" value="Genomic_DNA"/>
</dbReference>
<dbReference type="Pfam" id="PF20075">
    <property type="entry name" value="DUF6471"/>
    <property type="match status" value="1"/>
</dbReference>